<keyword evidence="5 10" id="KW-1133">Transmembrane helix</keyword>
<evidence type="ECO:0000259" key="11">
    <source>
        <dbReference type="PROSITE" id="PS50111"/>
    </source>
</evidence>
<proteinExistence type="inferred from homology"/>
<dbReference type="Proteomes" id="UP000001656">
    <property type="component" value="Chromosome"/>
</dbReference>
<feature type="domain" description="HAMP" evidence="12">
    <location>
        <begin position="325"/>
        <end position="383"/>
    </location>
</feature>
<comment type="subcellular location">
    <subcellularLocation>
        <location evidence="1">Cell membrane</location>
        <topology evidence="1">Multi-pass membrane protein</topology>
    </subcellularLocation>
</comment>
<dbReference type="Proteomes" id="UP000077020">
    <property type="component" value="Unassembled WGS sequence"/>
</dbReference>
<gene>
    <name evidence="14" type="primary">mcpB_7</name>
    <name evidence="13" type="ordered locus">CLJU_c18670</name>
    <name evidence="14" type="ORF">WX45_03409</name>
</gene>
<dbReference type="CDD" id="cd12912">
    <property type="entry name" value="PDC2_MCP_like"/>
    <property type="match status" value="1"/>
</dbReference>
<dbReference type="InterPro" id="IPR003660">
    <property type="entry name" value="HAMP_dom"/>
</dbReference>
<dbReference type="InterPro" id="IPR033479">
    <property type="entry name" value="dCache_1"/>
</dbReference>
<accession>D8GI67</accession>
<dbReference type="RefSeq" id="WP_013238521.1">
    <property type="nucleotide sequence ID" value="NC_014328.1"/>
</dbReference>
<evidence type="ECO:0000256" key="9">
    <source>
        <dbReference type="PROSITE-ProRule" id="PRU00284"/>
    </source>
</evidence>
<keyword evidence="3" id="KW-0145">Chemotaxis</keyword>
<evidence type="ECO:0000256" key="5">
    <source>
        <dbReference type="ARBA" id="ARBA00022989"/>
    </source>
</evidence>
<protein>
    <submittedName>
        <fullName evidence="14">Methyl-accepting chemotaxis protein McpB</fullName>
    </submittedName>
    <submittedName>
        <fullName evidence="13">Predicted methyl-accepting chemotaxis protein</fullName>
    </submittedName>
</protein>
<keyword evidence="2" id="KW-1003">Cell membrane</keyword>
<dbReference type="SUPFAM" id="SSF58104">
    <property type="entry name" value="Methyl-accepting chemotaxis protein (MCP) signaling domain"/>
    <property type="match status" value="1"/>
</dbReference>
<evidence type="ECO:0000256" key="10">
    <source>
        <dbReference type="SAM" id="Phobius"/>
    </source>
</evidence>
<dbReference type="EMBL" id="CP001666">
    <property type="protein sequence ID" value="ADK14929.1"/>
    <property type="molecule type" value="Genomic_DNA"/>
</dbReference>
<dbReference type="AlphaFoldDB" id="D8GI67"/>
<dbReference type="Gene3D" id="3.30.450.20">
    <property type="entry name" value="PAS domain"/>
    <property type="match status" value="2"/>
</dbReference>
<evidence type="ECO:0000313" key="14">
    <source>
        <dbReference type="EMBL" id="OAA87925.1"/>
    </source>
</evidence>
<evidence type="ECO:0000256" key="6">
    <source>
        <dbReference type="ARBA" id="ARBA00023136"/>
    </source>
</evidence>
<reference evidence="13" key="1">
    <citation type="submission" date="2009-07" db="EMBL/GenBank/DDBJ databases">
        <authorList>
            <person name="Koepke M."/>
            <person name="Hujer S."/>
            <person name="Held C."/>
            <person name="Wiezer A."/>
            <person name="Liesegang H."/>
            <person name="Ehrenreich A."/>
            <person name="Gottschalk G."/>
            <person name="Duerre P."/>
        </authorList>
    </citation>
    <scope>NUCLEOTIDE SEQUENCE</scope>
    <source>
        <strain evidence="13">DSM 13528</strain>
    </source>
</reference>
<evidence type="ECO:0000256" key="4">
    <source>
        <dbReference type="ARBA" id="ARBA00022692"/>
    </source>
</evidence>
<dbReference type="OrthoDB" id="9814363at2"/>
<evidence type="ECO:0000313" key="13">
    <source>
        <dbReference type="EMBL" id="ADK14929.1"/>
    </source>
</evidence>
<evidence type="ECO:0000256" key="1">
    <source>
        <dbReference type="ARBA" id="ARBA00004651"/>
    </source>
</evidence>
<evidence type="ECO:0000256" key="8">
    <source>
        <dbReference type="ARBA" id="ARBA00029447"/>
    </source>
</evidence>
<evidence type="ECO:0000259" key="12">
    <source>
        <dbReference type="PROSITE" id="PS50885"/>
    </source>
</evidence>
<dbReference type="Gene3D" id="1.10.287.950">
    <property type="entry name" value="Methyl-accepting chemotaxis protein"/>
    <property type="match status" value="1"/>
</dbReference>
<evidence type="ECO:0000256" key="2">
    <source>
        <dbReference type="ARBA" id="ARBA00022475"/>
    </source>
</evidence>
<dbReference type="PANTHER" id="PTHR32089:SF112">
    <property type="entry name" value="LYSOZYME-LIKE PROTEIN-RELATED"/>
    <property type="match status" value="1"/>
</dbReference>
<organism evidence="13 15">
    <name type="scientific">Clostridium ljungdahlii (strain ATCC 55383 / DSM 13528 / PETC)</name>
    <dbReference type="NCBI Taxonomy" id="748727"/>
    <lineage>
        <taxon>Bacteria</taxon>
        <taxon>Bacillati</taxon>
        <taxon>Bacillota</taxon>
        <taxon>Clostridia</taxon>
        <taxon>Eubacteriales</taxon>
        <taxon>Clostridiaceae</taxon>
        <taxon>Clostridium</taxon>
    </lineage>
</organism>
<evidence type="ECO:0000256" key="3">
    <source>
        <dbReference type="ARBA" id="ARBA00022500"/>
    </source>
</evidence>
<reference evidence="13 15" key="2">
    <citation type="journal article" date="2010" name="Proc. Natl. Acad. Sci. U.S.A.">
        <title>Clostridium ljungdahlii represents a microbial production platform based on syngas.</title>
        <authorList>
            <person name="Kopke M."/>
            <person name="Held C."/>
            <person name="Hujer S."/>
            <person name="Liesegang H."/>
            <person name="Wiezer A."/>
            <person name="Wollherr A."/>
            <person name="Ehrenreich A."/>
            <person name="Liebl W."/>
            <person name="Gottschalk G."/>
            <person name="Durre P."/>
        </authorList>
    </citation>
    <scope>NUCLEOTIDE SEQUENCE [LARGE SCALE GENOMIC DNA]</scope>
    <source>
        <strain evidence="15">ATCC 55383 / DSM 13528 / PETC</strain>
        <strain evidence="13">DSM 13528</strain>
    </source>
</reference>
<keyword evidence="4 10" id="KW-0812">Transmembrane</keyword>
<comment type="similarity">
    <text evidence="8">Belongs to the methyl-accepting chemotaxis (MCP) protein family.</text>
</comment>
<feature type="transmembrane region" description="Helical" evidence="10">
    <location>
        <begin position="12"/>
        <end position="33"/>
    </location>
</feature>
<dbReference type="InterPro" id="IPR004089">
    <property type="entry name" value="MCPsignal_dom"/>
</dbReference>
<evidence type="ECO:0000256" key="7">
    <source>
        <dbReference type="ARBA" id="ARBA00023224"/>
    </source>
</evidence>
<feature type="transmembrane region" description="Helical" evidence="10">
    <location>
        <begin position="300"/>
        <end position="323"/>
    </location>
</feature>
<reference evidence="14 16" key="3">
    <citation type="journal article" date="2016" name="Biotechnol. Bioeng.">
        <title>Traits of selected Clostridium strains for syngas fermentation to ethanol.</title>
        <authorList>
            <person name="Martin M.E."/>
            <person name="Richter H."/>
            <person name="Saha S."/>
            <person name="Angenent L.T."/>
        </authorList>
    </citation>
    <scope>NUCLEOTIDE SEQUENCE [LARGE SCALE GENOMIC DNA]</scope>
    <source>
        <strain evidence="14 16">PETC</strain>
    </source>
</reference>
<dbReference type="eggNOG" id="COG0840">
    <property type="taxonomic scope" value="Bacteria"/>
</dbReference>
<dbReference type="PATRIC" id="fig|748727.19.peg.3473"/>
<dbReference type="PANTHER" id="PTHR32089">
    <property type="entry name" value="METHYL-ACCEPTING CHEMOTAXIS PROTEIN MCPB"/>
    <property type="match status" value="1"/>
</dbReference>
<dbReference type="Pfam" id="PF00672">
    <property type="entry name" value="HAMP"/>
    <property type="match status" value="1"/>
</dbReference>
<keyword evidence="16" id="KW-1185">Reference proteome</keyword>
<feature type="domain" description="Methyl-accepting transducer" evidence="11">
    <location>
        <begin position="402"/>
        <end position="652"/>
    </location>
</feature>
<evidence type="ECO:0000313" key="16">
    <source>
        <dbReference type="Proteomes" id="UP000077020"/>
    </source>
</evidence>
<evidence type="ECO:0000313" key="15">
    <source>
        <dbReference type="Proteomes" id="UP000001656"/>
    </source>
</evidence>
<name>D8GI67_CLOLD</name>
<dbReference type="PROSITE" id="PS50111">
    <property type="entry name" value="CHEMOTAXIS_TRANSDUC_2"/>
    <property type="match status" value="1"/>
</dbReference>
<dbReference type="HOGENOM" id="CLU_000445_107_19_9"/>
<dbReference type="EMBL" id="LITS01000007">
    <property type="protein sequence ID" value="OAA87925.1"/>
    <property type="molecule type" value="Genomic_DNA"/>
</dbReference>
<dbReference type="PROSITE" id="PS50885">
    <property type="entry name" value="HAMP"/>
    <property type="match status" value="1"/>
</dbReference>
<keyword evidence="6 10" id="KW-0472">Membrane</keyword>
<dbReference type="KEGG" id="clj:CLJU_c18670"/>
<dbReference type="Pfam" id="PF02743">
    <property type="entry name" value="dCache_1"/>
    <property type="match status" value="1"/>
</dbReference>
<dbReference type="GO" id="GO:0006935">
    <property type="term" value="P:chemotaxis"/>
    <property type="evidence" value="ECO:0007669"/>
    <property type="project" value="UniProtKB-KW"/>
</dbReference>
<dbReference type="SMART" id="SM00283">
    <property type="entry name" value="MA"/>
    <property type="match status" value="1"/>
</dbReference>
<dbReference type="GO" id="GO:0005886">
    <property type="term" value="C:plasma membrane"/>
    <property type="evidence" value="ECO:0007669"/>
    <property type="project" value="UniProtKB-SubCell"/>
</dbReference>
<keyword evidence="7 9" id="KW-0807">Transducer</keyword>
<dbReference type="Pfam" id="PF00015">
    <property type="entry name" value="MCPsignal"/>
    <property type="match status" value="1"/>
</dbReference>
<dbReference type="GO" id="GO:0007165">
    <property type="term" value="P:signal transduction"/>
    <property type="evidence" value="ECO:0007669"/>
    <property type="project" value="UniProtKB-KW"/>
</dbReference>
<sequence>MNKKVIGIKARILVSSMVVLLITLVSISSIIIYQINKKAYEDYFTNSNEQMKIVSQAINIFYDQIDKNIDMLAKNPVIMTVDNSVTTYKNTTQDTPMKPSAKAGIEQEIYKVFEQYANSHKGTSYVYLGTEDGGYIQWPEENIPAGFDPSKRPWFNDAMNKKESVIRTAPYSYKSQLLTSNARTFTDKNGKIIGAIGVDVQQTNISDMLNKMKIGKTGYSMIVHSNGLIMADGKNSKNNFKKVGEVGINGLDKLLAKDPKSFDVVVNGEKYIVNPYKVEGTDWILASFMTEKELGASAKAIVNIVIVSAVVMLILAIILFNFLSSSITKPILAVTKKVQDFANLDFSVCEESDELKYLNRKDEAGDMVRAFVSMRKNVSEFIMKTADSTEKVAASSEELTATSEQAATASNEVSKAIEEIAKGATDQAKDTQMAAHNVEDLGNLLEKDLNYIEELNVAAVEIERQKSEGFSILKELVEKTQKNNDSANSVYHIIMSNNESAEKIQNASTMIQSIADQTNLLALNAAIEAARAGEAGKGFAVVADEIRNLAEQSNNFTNDIKTVITELKVKSQNAVDLMQQTKQIIEEQASSVGETEGKFEGIAEAIDSIKTVVNKLNTSANKMTENKDKIIEVTQNLSAISEENAAGTEQASSSVQEQVTTIEEIAKAGESLATISEELRVLVDRFKV</sequence>
<dbReference type="STRING" id="748727.CLJU_c18670"/>